<dbReference type="KEGG" id="ned:HUN01_06295"/>
<evidence type="ECO:0000313" key="4">
    <source>
        <dbReference type="Proteomes" id="UP000514713"/>
    </source>
</evidence>
<dbReference type="InterPro" id="IPR005537">
    <property type="entry name" value="RAMP_III_fam"/>
</dbReference>
<sequence length="407" mass="45661">MKRINLEIKALSPLAIGRQKPGGSVSEAESYIPGSVIRGAIAAVILKWANTSISDGDNFHELFLGENPAIFQNAYCANIKVESEVRVLPATALSSKNKPGFKSRPDDPKHNGVFDTLIDHFCAEGFGHLYDPNCPADGGRVDVFTGFYQIQDKYYSNSASTRLLTRVGINRRRATSEERVLYSLEVLNESQDHKEKPVIYTGGIFAPDDLAESLQVFIDNHQEDLRLGGATSRGLGRVKITAKLPVEIKPRVSNQIKQFNDKLHQRWHEWKNIFGNPIKDLPKNRVYFTIDLQADTILSENWRRTTVISPQMLQELTGVTDSSLELHAAYNSYDYRSGWNSAWGLMKDVELVTNKGSVYLFSTSGEDLWIKALEDLEVKGIGDRTCEGFGQVEVCNEFHSVFRENAK</sequence>
<evidence type="ECO:0000259" key="2">
    <source>
        <dbReference type="Pfam" id="PF03787"/>
    </source>
</evidence>
<evidence type="ECO:0000256" key="1">
    <source>
        <dbReference type="ARBA" id="ARBA00023118"/>
    </source>
</evidence>
<dbReference type="GO" id="GO:0051607">
    <property type="term" value="P:defense response to virus"/>
    <property type="evidence" value="ECO:0007669"/>
    <property type="project" value="UniProtKB-KW"/>
</dbReference>
<dbReference type="NCBIfam" id="TIGR02674">
    <property type="entry name" value="cas_cyan_RAMP_2"/>
    <property type="match status" value="1"/>
</dbReference>
<dbReference type="InterPro" id="IPR013490">
    <property type="entry name" value="CRISPR-assoc_RAMP_Csx10"/>
</dbReference>
<dbReference type="RefSeq" id="WP_181930551.1">
    <property type="nucleotide sequence ID" value="NZ_CP054698.1"/>
</dbReference>
<dbReference type="AlphaFoldDB" id="A0A7D7LAX1"/>
<organism evidence="3 4">
    <name type="scientific">Nostoc edaphicum CCNP1411</name>
    <dbReference type="NCBI Taxonomy" id="1472755"/>
    <lineage>
        <taxon>Bacteria</taxon>
        <taxon>Bacillati</taxon>
        <taxon>Cyanobacteriota</taxon>
        <taxon>Cyanophyceae</taxon>
        <taxon>Nostocales</taxon>
        <taxon>Nostocaceae</taxon>
        <taxon>Nostoc</taxon>
    </lineage>
</organism>
<name>A0A7D7LAX1_9NOSO</name>
<keyword evidence="1" id="KW-0051">Antiviral defense</keyword>
<feature type="domain" description="CRISPR type III-associated protein" evidence="2">
    <location>
        <begin position="7"/>
        <end position="239"/>
    </location>
</feature>
<accession>A0A7D7LAX1</accession>
<gene>
    <name evidence="3" type="primary">csx10</name>
    <name evidence="3" type="ORF">HUN01_06295</name>
</gene>
<reference evidence="4" key="1">
    <citation type="submission" date="2020-06" db="EMBL/GenBank/DDBJ databases">
        <title>Nostoc edaphicum CCNP1411 genome.</title>
        <authorList>
            <person name="Fidor A."/>
            <person name="Grabski M."/>
            <person name="Gawor J."/>
            <person name="Gromadka R."/>
            <person name="Wegrzyn G."/>
            <person name="Mazur-Marzec H."/>
        </authorList>
    </citation>
    <scope>NUCLEOTIDE SEQUENCE [LARGE SCALE GENOMIC DNA]</scope>
    <source>
        <strain evidence="4">CCNP1411</strain>
    </source>
</reference>
<evidence type="ECO:0000313" key="3">
    <source>
        <dbReference type="EMBL" id="QMS87210.1"/>
    </source>
</evidence>
<dbReference type="Proteomes" id="UP000514713">
    <property type="component" value="Chromosome"/>
</dbReference>
<proteinExistence type="predicted"/>
<protein>
    <submittedName>
        <fullName evidence="3">CRISPR-associated RAMP protein Csx10</fullName>
    </submittedName>
</protein>
<dbReference type="Pfam" id="PF03787">
    <property type="entry name" value="RAMPs"/>
    <property type="match status" value="1"/>
</dbReference>
<keyword evidence="4" id="KW-1185">Reference proteome</keyword>
<dbReference type="EMBL" id="CP054698">
    <property type="protein sequence ID" value="QMS87210.1"/>
    <property type="molecule type" value="Genomic_DNA"/>
</dbReference>